<evidence type="ECO:0000313" key="9">
    <source>
        <dbReference type="Proteomes" id="UP001262754"/>
    </source>
</evidence>
<organism evidence="8 9">
    <name type="scientific">Caulobacter rhizosphaerae</name>
    <dbReference type="NCBI Taxonomy" id="2010972"/>
    <lineage>
        <taxon>Bacteria</taxon>
        <taxon>Pseudomonadati</taxon>
        <taxon>Pseudomonadota</taxon>
        <taxon>Alphaproteobacteria</taxon>
        <taxon>Caulobacterales</taxon>
        <taxon>Caulobacteraceae</taxon>
        <taxon>Caulobacter</taxon>
    </lineage>
</organism>
<dbReference type="Pfam" id="PF25917">
    <property type="entry name" value="BSH_RND"/>
    <property type="match status" value="1"/>
</dbReference>
<dbReference type="Proteomes" id="UP001262754">
    <property type="component" value="Unassembled WGS sequence"/>
</dbReference>
<feature type="domain" description="Multidrug resistance protein MdtA-like C-terminal permuted SH3" evidence="7">
    <location>
        <begin position="295"/>
        <end position="353"/>
    </location>
</feature>
<dbReference type="InterPro" id="IPR058624">
    <property type="entry name" value="MdtA-like_HH"/>
</dbReference>
<dbReference type="InterPro" id="IPR006143">
    <property type="entry name" value="RND_pump_MFP"/>
</dbReference>
<comment type="subcellular location">
    <subcellularLocation>
        <location evidence="1">Cell envelope</location>
    </subcellularLocation>
</comment>
<comment type="similarity">
    <text evidence="2">Belongs to the membrane fusion protein (MFP) (TC 8.A.1) family.</text>
</comment>
<feature type="domain" description="Multidrug resistance protein MdtA-like alpha-helical hairpin" evidence="4">
    <location>
        <begin position="103"/>
        <end position="171"/>
    </location>
</feature>
<evidence type="ECO:0000256" key="2">
    <source>
        <dbReference type="ARBA" id="ARBA00009477"/>
    </source>
</evidence>
<keyword evidence="9" id="KW-1185">Reference proteome</keyword>
<dbReference type="Gene3D" id="1.10.287.470">
    <property type="entry name" value="Helix hairpin bin"/>
    <property type="match status" value="1"/>
</dbReference>
<dbReference type="Pfam" id="PF25944">
    <property type="entry name" value="Beta-barrel_RND"/>
    <property type="match status" value="1"/>
</dbReference>
<dbReference type="PROSITE" id="PS51257">
    <property type="entry name" value="PROKAR_LIPOPROTEIN"/>
    <property type="match status" value="1"/>
</dbReference>
<dbReference type="NCBIfam" id="TIGR01730">
    <property type="entry name" value="RND_mfp"/>
    <property type="match status" value="1"/>
</dbReference>
<dbReference type="SUPFAM" id="SSF111369">
    <property type="entry name" value="HlyD-like secretion proteins"/>
    <property type="match status" value="1"/>
</dbReference>
<comment type="caution">
    <text evidence="8">The sequence shown here is derived from an EMBL/GenBank/DDBJ whole genome shotgun (WGS) entry which is preliminary data.</text>
</comment>
<dbReference type="RefSeq" id="WP_163229551.1">
    <property type="nucleotide sequence ID" value="NZ_BMLD01000012.1"/>
</dbReference>
<dbReference type="Gene3D" id="2.40.30.170">
    <property type="match status" value="1"/>
</dbReference>
<accession>A0ABU1MZD7</accession>
<evidence type="ECO:0000259" key="5">
    <source>
        <dbReference type="Pfam" id="PF25917"/>
    </source>
</evidence>
<dbReference type="Gene3D" id="2.40.420.20">
    <property type="match status" value="1"/>
</dbReference>
<evidence type="ECO:0000259" key="7">
    <source>
        <dbReference type="Pfam" id="PF25967"/>
    </source>
</evidence>
<evidence type="ECO:0000259" key="4">
    <source>
        <dbReference type="Pfam" id="PF25876"/>
    </source>
</evidence>
<dbReference type="Gene3D" id="2.40.50.100">
    <property type="match status" value="1"/>
</dbReference>
<dbReference type="InterPro" id="IPR058625">
    <property type="entry name" value="MdtA-like_BSH"/>
</dbReference>
<dbReference type="Pfam" id="PF25876">
    <property type="entry name" value="HH_MFP_RND"/>
    <property type="match status" value="1"/>
</dbReference>
<keyword evidence="3" id="KW-0732">Signal</keyword>
<feature type="domain" description="Multidrug resistance protein MdtA-like barrel-sandwich hybrid" evidence="5">
    <location>
        <begin position="62"/>
        <end position="202"/>
    </location>
</feature>
<dbReference type="InterPro" id="IPR058627">
    <property type="entry name" value="MdtA-like_C"/>
</dbReference>
<dbReference type="PANTHER" id="PTHR30158">
    <property type="entry name" value="ACRA/E-RELATED COMPONENT OF DRUG EFFLUX TRANSPORTER"/>
    <property type="match status" value="1"/>
</dbReference>
<feature type="chain" id="PRO_5045134904" evidence="3">
    <location>
        <begin position="27"/>
        <end position="392"/>
    </location>
</feature>
<evidence type="ECO:0000256" key="3">
    <source>
        <dbReference type="SAM" id="SignalP"/>
    </source>
</evidence>
<evidence type="ECO:0000259" key="6">
    <source>
        <dbReference type="Pfam" id="PF25944"/>
    </source>
</evidence>
<reference evidence="8 9" key="1">
    <citation type="submission" date="2023-07" db="EMBL/GenBank/DDBJ databases">
        <title>Sorghum-associated microbial communities from plants grown in Nebraska, USA.</title>
        <authorList>
            <person name="Schachtman D."/>
        </authorList>
    </citation>
    <scope>NUCLEOTIDE SEQUENCE [LARGE SCALE GENOMIC DNA]</scope>
    <source>
        <strain evidence="8 9">DS2154</strain>
    </source>
</reference>
<dbReference type="InterPro" id="IPR058626">
    <property type="entry name" value="MdtA-like_b-barrel"/>
</dbReference>
<evidence type="ECO:0000313" key="8">
    <source>
        <dbReference type="EMBL" id="MDR6531529.1"/>
    </source>
</evidence>
<protein>
    <submittedName>
        <fullName evidence="8">Multidrug efflux system membrane fusion protein</fullName>
    </submittedName>
</protein>
<dbReference type="PANTHER" id="PTHR30158:SF10">
    <property type="entry name" value="CATION EFFLUX PUMP"/>
    <property type="match status" value="1"/>
</dbReference>
<feature type="signal peptide" evidence="3">
    <location>
        <begin position="1"/>
        <end position="26"/>
    </location>
</feature>
<feature type="domain" description="Multidrug resistance protein MdtA-like beta-barrel" evidence="6">
    <location>
        <begin position="206"/>
        <end position="288"/>
    </location>
</feature>
<dbReference type="Pfam" id="PF25967">
    <property type="entry name" value="RND-MFP_C"/>
    <property type="match status" value="1"/>
</dbReference>
<proteinExistence type="inferred from homology"/>
<gene>
    <name evidence="8" type="ORF">J2800_002276</name>
</gene>
<name>A0ABU1MZD7_9CAUL</name>
<evidence type="ECO:0000256" key="1">
    <source>
        <dbReference type="ARBA" id="ARBA00004196"/>
    </source>
</evidence>
<sequence length="392" mass="42322">MSLRPVFTSFAGLAAVAVLAACSAQAKQEAAPPPAQVTITPVAFKELRQWDDFTGRLEAIDTVDIRPRVSGFIDGARFEEGARVRKGQVLFQIDPRPYQAEANRAQAEVARAKAQLDLAVVNRERGRRLIEQNALAQSEFDRLSAEEKAAQANLGAANAAYQTARLNLEWTRVVSPIDGRVSKAVITRGNLVTPSDLLTTVVSDTPIYATFNADEQTFLKYASAERGKASPVYMGLMTEDGYPHQGQLKFIDNALDAKSGTINGRAIFANADGRFTPGLFARIRMVSDTSQTVALAPDRAVATDLGKRYVVVVGANNKAEYRPVEIGPLAGNLRIIRTGLKPGDRVIVGGLQKVKPGDTVNPVVVKTDLSSDLSQFETGPQRVAMINSVSQN</sequence>
<dbReference type="EMBL" id="JAVDRL010000006">
    <property type="protein sequence ID" value="MDR6531529.1"/>
    <property type="molecule type" value="Genomic_DNA"/>
</dbReference>